<reference evidence="2" key="2">
    <citation type="journal article" date="2020" name="Nat. Commun.">
        <title>Large-scale genome sequencing of mycorrhizal fungi provides insights into the early evolution of symbiotic traits.</title>
        <authorList>
            <person name="Miyauchi S."/>
            <person name="Kiss E."/>
            <person name="Kuo A."/>
            <person name="Drula E."/>
            <person name="Kohler A."/>
            <person name="Sanchez-Garcia M."/>
            <person name="Morin E."/>
            <person name="Andreopoulos B."/>
            <person name="Barry K.W."/>
            <person name="Bonito G."/>
            <person name="Buee M."/>
            <person name="Carver A."/>
            <person name="Chen C."/>
            <person name="Cichocki N."/>
            <person name="Clum A."/>
            <person name="Culley D."/>
            <person name="Crous P.W."/>
            <person name="Fauchery L."/>
            <person name="Girlanda M."/>
            <person name="Hayes R.D."/>
            <person name="Keri Z."/>
            <person name="LaButti K."/>
            <person name="Lipzen A."/>
            <person name="Lombard V."/>
            <person name="Magnuson J."/>
            <person name="Maillard F."/>
            <person name="Murat C."/>
            <person name="Nolan M."/>
            <person name="Ohm R.A."/>
            <person name="Pangilinan J."/>
            <person name="Pereira M.F."/>
            <person name="Perotto S."/>
            <person name="Peter M."/>
            <person name="Pfister S."/>
            <person name="Riley R."/>
            <person name="Sitrit Y."/>
            <person name="Stielow J.B."/>
            <person name="Szollosi G."/>
            <person name="Zifcakova L."/>
            <person name="Stursova M."/>
            <person name="Spatafora J.W."/>
            <person name="Tedersoo L."/>
            <person name="Vaario L.M."/>
            <person name="Yamada A."/>
            <person name="Yan M."/>
            <person name="Wang P."/>
            <person name="Xu J."/>
            <person name="Bruns T."/>
            <person name="Baldrian P."/>
            <person name="Vilgalys R."/>
            <person name="Dunand C."/>
            <person name="Henrissat B."/>
            <person name="Grigoriev I.V."/>
            <person name="Hibbett D."/>
            <person name="Nagy L.G."/>
            <person name="Martin F.M."/>
        </authorList>
    </citation>
    <scope>NUCLEOTIDE SEQUENCE</scope>
    <source>
        <strain evidence="2">Prilba</strain>
    </source>
</reference>
<name>A0A9P5MRA4_9AGAM</name>
<feature type="compositionally biased region" description="Basic and acidic residues" evidence="1">
    <location>
        <begin position="297"/>
        <end position="313"/>
    </location>
</feature>
<dbReference type="EMBL" id="WHVB01000019">
    <property type="protein sequence ID" value="KAF8472903.1"/>
    <property type="molecule type" value="Genomic_DNA"/>
</dbReference>
<comment type="caution">
    <text evidence="2">The sequence shown here is derived from an EMBL/GenBank/DDBJ whole genome shotgun (WGS) entry which is preliminary data.</text>
</comment>
<dbReference type="AlphaFoldDB" id="A0A9P5MRA4"/>
<feature type="compositionally biased region" description="Basic and acidic residues" evidence="1">
    <location>
        <begin position="423"/>
        <end position="472"/>
    </location>
</feature>
<evidence type="ECO:0000313" key="3">
    <source>
        <dbReference type="Proteomes" id="UP000759537"/>
    </source>
</evidence>
<feature type="region of interest" description="Disordered" evidence="1">
    <location>
        <begin position="143"/>
        <end position="313"/>
    </location>
</feature>
<organism evidence="2 3">
    <name type="scientific">Russula ochroleuca</name>
    <dbReference type="NCBI Taxonomy" id="152965"/>
    <lineage>
        <taxon>Eukaryota</taxon>
        <taxon>Fungi</taxon>
        <taxon>Dikarya</taxon>
        <taxon>Basidiomycota</taxon>
        <taxon>Agaricomycotina</taxon>
        <taxon>Agaricomycetes</taxon>
        <taxon>Russulales</taxon>
        <taxon>Russulaceae</taxon>
        <taxon>Russula</taxon>
    </lineage>
</organism>
<accession>A0A9P5MRA4</accession>
<evidence type="ECO:0000256" key="1">
    <source>
        <dbReference type="SAM" id="MobiDB-lite"/>
    </source>
</evidence>
<reference evidence="2" key="1">
    <citation type="submission" date="2019-10" db="EMBL/GenBank/DDBJ databases">
        <authorList>
            <consortium name="DOE Joint Genome Institute"/>
            <person name="Kuo A."/>
            <person name="Miyauchi S."/>
            <person name="Kiss E."/>
            <person name="Drula E."/>
            <person name="Kohler A."/>
            <person name="Sanchez-Garcia M."/>
            <person name="Andreopoulos B."/>
            <person name="Barry K.W."/>
            <person name="Bonito G."/>
            <person name="Buee M."/>
            <person name="Carver A."/>
            <person name="Chen C."/>
            <person name="Cichocki N."/>
            <person name="Clum A."/>
            <person name="Culley D."/>
            <person name="Crous P.W."/>
            <person name="Fauchery L."/>
            <person name="Girlanda M."/>
            <person name="Hayes R."/>
            <person name="Keri Z."/>
            <person name="LaButti K."/>
            <person name="Lipzen A."/>
            <person name="Lombard V."/>
            <person name="Magnuson J."/>
            <person name="Maillard F."/>
            <person name="Morin E."/>
            <person name="Murat C."/>
            <person name="Nolan M."/>
            <person name="Ohm R."/>
            <person name="Pangilinan J."/>
            <person name="Pereira M."/>
            <person name="Perotto S."/>
            <person name="Peter M."/>
            <person name="Riley R."/>
            <person name="Sitrit Y."/>
            <person name="Stielow B."/>
            <person name="Szollosi G."/>
            <person name="Zifcakova L."/>
            <person name="Stursova M."/>
            <person name="Spatafora J.W."/>
            <person name="Tedersoo L."/>
            <person name="Vaario L.-M."/>
            <person name="Yamada A."/>
            <person name="Yan M."/>
            <person name="Wang P."/>
            <person name="Xu J."/>
            <person name="Bruns T."/>
            <person name="Baldrian P."/>
            <person name="Vilgalys R."/>
            <person name="Henrissat B."/>
            <person name="Grigoriev I.V."/>
            <person name="Hibbett D."/>
            <person name="Nagy L.G."/>
            <person name="Martin F.M."/>
        </authorList>
    </citation>
    <scope>NUCLEOTIDE SEQUENCE</scope>
    <source>
        <strain evidence="2">Prilba</strain>
    </source>
</reference>
<protein>
    <submittedName>
        <fullName evidence="2">Uncharacterized protein</fullName>
    </submittedName>
</protein>
<feature type="region of interest" description="Disordered" evidence="1">
    <location>
        <begin position="348"/>
        <end position="374"/>
    </location>
</feature>
<dbReference type="OrthoDB" id="3265210at2759"/>
<feature type="compositionally biased region" description="Basic and acidic residues" evidence="1">
    <location>
        <begin position="349"/>
        <end position="360"/>
    </location>
</feature>
<feature type="region of interest" description="Disordered" evidence="1">
    <location>
        <begin position="410"/>
        <end position="472"/>
    </location>
</feature>
<gene>
    <name evidence="2" type="ORF">DFH94DRAFT_855851</name>
</gene>
<feature type="compositionally biased region" description="Polar residues" evidence="1">
    <location>
        <begin position="196"/>
        <end position="210"/>
    </location>
</feature>
<feature type="compositionally biased region" description="Low complexity" evidence="1">
    <location>
        <begin position="143"/>
        <end position="155"/>
    </location>
</feature>
<proteinExistence type="predicted"/>
<evidence type="ECO:0000313" key="2">
    <source>
        <dbReference type="EMBL" id="KAF8472903.1"/>
    </source>
</evidence>
<sequence>MTAPSRPLLGPHPGQLDQTQPSRLLRHPDAKFSFASFHPLTASNVQLHHAHDGSSKPRRIIIETHPSGFSEWRFVPRARFAEGVSDEGPWPRLVDFLGNIIMCDQDQWDIHKLDPFYECFVPAQPQPPTIRAKVLSAPSFAWSSTSSRSSTFVESSQKRRRFSTSPSSLEEDNGQSPKKRRHVIHLVDSESDEVETQSTSNSSAPGQPSRTHVPGRRVRERRGGMTRIPMITKIRINVQDALPQVPPDEDMRSTTPPRTPRHTTAPPSTSKRRKGGSVSPVTMDDDLFKPSKRARTRSPESVRRRAFARTKDRVRARTEEYMRRMNTEREARRDARERAFMEDIIAEMPEEHNRPNEGQEQHNGPSSQEEEQDPLTDALDELRMHEELIAESRRKIAELERDRPLWDAAARERERQEQEEEEERRAAQERRKREEAEALARAEQERREAEQRERERARRAKAEAEAEAEAAKRRAEAQRARWARGPWTSQRALERYRVLCESFDEAAKPASLTFEDIPWPTLCAPFTFGPEDIDWAAVETFFRTVRGHMRAQDYRVFVEKSHRRFHPDRWSARGLLAAIREDDARGMIEVAANTVAQALTPLWREARGQ</sequence>
<feature type="region of interest" description="Disordered" evidence="1">
    <location>
        <begin position="1"/>
        <end position="20"/>
    </location>
</feature>
<dbReference type="Proteomes" id="UP000759537">
    <property type="component" value="Unassembled WGS sequence"/>
</dbReference>
<keyword evidence="3" id="KW-1185">Reference proteome</keyword>